<dbReference type="GO" id="GO:0006542">
    <property type="term" value="P:glutamine biosynthetic process"/>
    <property type="evidence" value="ECO:0007669"/>
    <property type="project" value="InterPro"/>
</dbReference>
<comment type="similarity">
    <text evidence="1">Belongs to the glutamine synthetase family.</text>
</comment>
<dbReference type="EMBL" id="SOAN01000001">
    <property type="protein sequence ID" value="TDS87766.1"/>
    <property type="molecule type" value="Genomic_DNA"/>
</dbReference>
<name>A0A4R7G8F5_9MICC</name>
<comment type="caution">
    <text evidence="3">The sequence shown here is derived from an EMBL/GenBank/DDBJ whole genome shotgun (WGS) entry which is preliminary data.</text>
</comment>
<gene>
    <name evidence="3" type="ORF">EV640_101562</name>
</gene>
<dbReference type="RefSeq" id="WP_243832199.1">
    <property type="nucleotide sequence ID" value="NZ_SOAN01000001.1"/>
</dbReference>
<evidence type="ECO:0000256" key="1">
    <source>
        <dbReference type="PROSITE-ProRule" id="PRU01330"/>
    </source>
</evidence>
<dbReference type="PROSITE" id="PS51986">
    <property type="entry name" value="GS_BETA_GRASP"/>
    <property type="match status" value="1"/>
</dbReference>
<dbReference type="GO" id="GO:0004356">
    <property type="term" value="F:glutamine synthetase activity"/>
    <property type="evidence" value="ECO:0007669"/>
    <property type="project" value="InterPro"/>
</dbReference>
<sequence length="131" mass="14046">MASPSLKELTEQHQTRFILALFVDLNGKPCAKLVPVEAVDQLINEGVGFAGYAAGAMGQEPKDPDIMAMPDSSSFTPVPFIREGLAIVHCDPHVEGKPWGYAPRVILKDMVAKAAARGTNPTWAPRSSISC</sequence>
<dbReference type="SUPFAM" id="SSF54368">
    <property type="entry name" value="Glutamine synthetase, N-terminal domain"/>
    <property type="match status" value="1"/>
</dbReference>
<feature type="domain" description="GS beta-grasp" evidence="2">
    <location>
        <begin position="13"/>
        <end position="97"/>
    </location>
</feature>
<dbReference type="InterPro" id="IPR036651">
    <property type="entry name" value="Gln_synt_N_sf"/>
</dbReference>
<dbReference type="Proteomes" id="UP000294506">
    <property type="component" value="Unassembled WGS sequence"/>
</dbReference>
<reference evidence="3 4" key="1">
    <citation type="submission" date="2019-03" db="EMBL/GenBank/DDBJ databases">
        <title>Genomic Encyclopedia of Type Strains, Phase III (KMG-III): the genomes of soil and plant-associated and newly described type strains.</title>
        <authorList>
            <person name="Whitman W."/>
        </authorList>
    </citation>
    <scope>NUCLEOTIDE SEQUENCE [LARGE SCALE GENOMIC DNA]</scope>
    <source>
        <strain evidence="3 4">DSM 27373</strain>
    </source>
</reference>
<protein>
    <recommendedName>
        <fullName evidence="2">GS beta-grasp domain-containing protein</fullName>
    </recommendedName>
</protein>
<proteinExistence type="inferred from homology"/>
<evidence type="ECO:0000259" key="2">
    <source>
        <dbReference type="PROSITE" id="PS51986"/>
    </source>
</evidence>
<evidence type="ECO:0000313" key="4">
    <source>
        <dbReference type="Proteomes" id="UP000294506"/>
    </source>
</evidence>
<evidence type="ECO:0000313" key="3">
    <source>
        <dbReference type="EMBL" id="TDS87766.1"/>
    </source>
</evidence>
<dbReference type="AlphaFoldDB" id="A0A4R7G8F5"/>
<dbReference type="InterPro" id="IPR008147">
    <property type="entry name" value="Gln_synt_N"/>
</dbReference>
<organism evidence="3 4">
    <name type="scientific">Nesterenkonia aurantiaca</name>
    <dbReference type="NCBI Taxonomy" id="1436010"/>
    <lineage>
        <taxon>Bacteria</taxon>
        <taxon>Bacillati</taxon>
        <taxon>Actinomycetota</taxon>
        <taxon>Actinomycetes</taxon>
        <taxon>Micrococcales</taxon>
        <taxon>Micrococcaceae</taxon>
        <taxon>Nesterenkonia</taxon>
    </lineage>
</organism>
<dbReference type="Gene3D" id="3.10.20.70">
    <property type="entry name" value="Glutamine synthetase, N-terminal domain"/>
    <property type="match status" value="1"/>
</dbReference>
<keyword evidence="4" id="KW-1185">Reference proteome</keyword>
<accession>A0A4R7G8F5</accession>